<protein>
    <submittedName>
        <fullName evidence="6">PHD domain-containing protein</fullName>
    </submittedName>
</protein>
<evidence type="ECO:0000256" key="1">
    <source>
        <dbReference type="SAM" id="MobiDB-lite"/>
    </source>
</evidence>
<reference evidence="4 5" key="2">
    <citation type="submission" date="2018-08" db="EMBL/GenBank/DDBJ databases">
        <authorList>
            <person name="Laetsch R D."/>
            <person name="Stevens L."/>
            <person name="Kumar S."/>
            <person name="Blaxter L. M."/>
        </authorList>
    </citation>
    <scope>NUCLEOTIDE SEQUENCE [LARGE SCALE GENOMIC DNA]</scope>
</reference>
<evidence type="ECO:0000313" key="4">
    <source>
        <dbReference type="EMBL" id="VDK64255.1"/>
    </source>
</evidence>
<keyword evidence="2" id="KW-0732">Signal</keyword>
<feature type="domain" description="SFR19-like C-terminal" evidence="3">
    <location>
        <begin position="792"/>
        <end position="865"/>
    </location>
</feature>
<organism evidence="6">
    <name type="scientific">Onchocerca ochengi</name>
    <name type="common">Filarial nematode worm</name>
    <dbReference type="NCBI Taxonomy" id="42157"/>
    <lineage>
        <taxon>Eukaryota</taxon>
        <taxon>Metazoa</taxon>
        <taxon>Ecdysozoa</taxon>
        <taxon>Nematoda</taxon>
        <taxon>Chromadorea</taxon>
        <taxon>Rhabditida</taxon>
        <taxon>Spirurina</taxon>
        <taxon>Spiruromorpha</taxon>
        <taxon>Filarioidea</taxon>
        <taxon>Onchocercidae</taxon>
        <taxon>Onchocerca</taxon>
    </lineage>
</organism>
<dbReference type="InterPro" id="IPR057031">
    <property type="entry name" value="SFR19-like_C"/>
</dbReference>
<feature type="compositionally biased region" description="Polar residues" evidence="1">
    <location>
        <begin position="156"/>
        <end position="170"/>
    </location>
</feature>
<feature type="region of interest" description="Disordered" evidence="1">
    <location>
        <begin position="428"/>
        <end position="454"/>
    </location>
</feature>
<dbReference type="Gene3D" id="3.30.40.10">
    <property type="entry name" value="Zinc/RING finger domain, C3HC4 (zinc finger)"/>
    <property type="match status" value="1"/>
</dbReference>
<proteinExistence type="predicted"/>
<sequence length="866" mass="95940">MEGNAVFCSICLGVGSLILLNAVSNSLEVGLKHDLRNASTSSATCASVHGLRCHCYCLPEKLESVPEGEWFCPFCVDMRATQESVFINRYMRRRYRSSSSYQQFTDFRESRIMNEDEPGPSRINQSFLLREHTDVYSNDEFLTESSSTSVKNSVSDNGMESDSHFSFNTDSSKDDANWNNQDDMVLATDSDTGYNPAGMTEVKHRKRHDRRRRIKKNSKKAKKRKDKRKENVKHNRSRNVYKKNSVTGAQKRLAEAIGLNLLTGRQKKWGTNERHFPSNSIRRKPLIAPMLSIRSGDHLDIPVETLCLQSTEHLNDNISDDKPAENTDLITSIMFEQAKTLAPARYQRILRDGTIGENEQMIKQRKKLVDEKIVTCKELVCSEDWGTIMFCTPYFSFVSRAKSREGGVTLNLMLLQCDSDENVSMYSASSSHIETKEKRKRRPSRWGTPTTSKSHDTIITASIPLPLGPPLTQSTVSLENIPIPSTDQQPPQSQVALLSRPSALNTAPSTSFALKSASIPSFGMASGQPQISLAPFAGSGLGQQPLGLSQQSLVTLGQQQLTSLGQQTLADLGQQSVPGLSQPQLASIGQGSLVQMQPSLLPNFFLPPLNLSAMNSLLAAGLLANNNPLAAPPITQPLAQPSSATTAPFMLNPVQLSTASAQQLNQHFVNLATTLRRNVDIVADSSHLSQQPPKQPEGVPPPPPVMKPSESTSNSISLCEPLAEKIRKLIEASNVRPMCDSSVEDGTTKIDVTIDDEMDNVVLCDDSKIGESGRKSASADDEETGEAIKVKKFHKNGAMFEEARRMLSSSLKKVYRLKQITKQEYKEIMKKGVTALSQRTKLDQRKVDEYAAKYVECVVHRRKKRH</sequence>
<gene>
    <name evidence="4" type="ORF">NOO_LOCUS1478</name>
</gene>
<evidence type="ECO:0000259" key="3">
    <source>
        <dbReference type="Pfam" id="PF23030"/>
    </source>
</evidence>
<evidence type="ECO:0000313" key="5">
    <source>
        <dbReference type="Proteomes" id="UP000271087"/>
    </source>
</evidence>
<feature type="signal peptide" evidence="2">
    <location>
        <begin position="1"/>
        <end position="26"/>
    </location>
</feature>
<dbReference type="EMBL" id="UYRW01000189">
    <property type="protein sequence ID" value="VDK64255.1"/>
    <property type="molecule type" value="Genomic_DNA"/>
</dbReference>
<feature type="region of interest" description="Disordered" evidence="1">
    <location>
        <begin position="685"/>
        <end position="714"/>
    </location>
</feature>
<accession>A0A182E0K0</accession>
<dbReference type="Pfam" id="PF23030">
    <property type="entry name" value="SCAF11-like_C"/>
    <property type="match status" value="1"/>
</dbReference>
<dbReference type="OrthoDB" id="1935339at2759"/>
<dbReference type="Proteomes" id="UP000271087">
    <property type="component" value="Unassembled WGS sequence"/>
</dbReference>
<dbReference type="STRING" id="42157.A0A182E0K0"/>
<feature type="region of interest" description="Disordered" evidence="1">
    <location>
        <begin position="140"/>
        <end position="243"/>
    </location>
</feature>
<dbReference type="WBParaSite" id="nOo.2.0.1.t01478-RA">
    <property type="protein sequence ID" value="nOo.2.0.1.t01478-RA"/>
    <property type="gene ID" value="nOo.2.0.1.g01478"/>
</dbReference>
<reference evidence="6" key="1">
    <citation type="submission" date="2016-06" db="UniProtKB">
        <authorList>
            <consortium name="WormBaseParasite"/>
        </authorList>
    </citation>
    <scope>IDENTIFICATION</scope>
</reference>
<dbReference type="AlphaFoldDB" id="A0A182E0K0"/>
<feature type="compositionally biased region" description="Low complexity" evidence="1">
    <location>
        <begin position="145"/>
        <end position="155"/>
    </location>
</feature>
<dbReference type="InterPro" id="IPR013083">
    <property type="entry name" value="Znf_RING/FYVE/PHD"/>
</dbReference>
<evidence type="ECO:0000313" key="6">
    <source>
        <dbReference type="WBParaSite" id="nOo.2.0.1.t01478-RA"/>
    </source>
</evidence>
<name>A0A182E0K0_ONCOC</name>
<feature type="chain" id="PRO_5043137297" evidence="2">
    <location>
        <begin position="27"/>
        <end position="866"/>
    </location>
</feature>
<feature type="compositionally biased region" description="Pro residues" evidence="1">
    <location>
        <begin position="693"/>
        <end position="706"/>
    </location>
</feature>
<evidence type="ECO:0000256" key="2">
    <source>
        <dbReference type="SAM" id="SignalP"/>
    </source>
</evidence>
<keyword evidence="5" id="KW-1185">Reference proteome</keyword>
<feature type="compositionally biased region" description="Basic residues" evidence="1">
    <location>
        <begin position="203"/>
        <end position="227"/>
    </location>
</feature>